<name>F8K9Z1_9VIRU</name>
<reference evidence="2 3" key="1">
    <citation type="journal article" date="2012" name="J. Gen. Virol.">
        <title>Raspberry leaf blotch virus, a putative new member of the genus Emaravirus, encodes a novel genomic RNA.</title>
        <authorList>
            <person name="McGavin W.J."/>
            <person name="Mitchell C."/>
            <person name="Cock P.J."/>
            <person name="Wright K.M."/>
            <person name="Macfarlane S.A."/>
        </authorList>
    </citation>
    <scope>NUCLEOTIDE SEQUENCE [LARGE SCALE GENOMIC DNA]</scope>
</reference>
<dbReference type="KEGG" id="vg:26939041"/>
<dbReference type="Pfam" id="PF21705">
    <property type="entry name" value="p55_CTD"/>
    <property type="match status" value="1"/>
</dbReference>
<proteinExistence type="predicted"/>
<sequence length="476" mass="56684">MAPYRVIPLCHKYSDEDRKIRLTLNSKNLTVKQQRKLSWDRLKIMFDNDHAHGINESFDSELYSGCFITYYNPEIVSEFILNDMYPPKKLFFEPRSGKSACLYVDKIQNAILNAAICTAIVDNYQNYNPDDDFIVEGHVRCNVNTLRFIFYYAVDMEDGVSYIKKNFESILKSTVYNSCISVMTSENMMNLKNFYYDQVVNTRRESMETFLFKTRFDILPSILPQMLDLELLKMSEDLYKEFMTYIDIYHSDDRFQFIENLKDEDFSKTHVAKFMTIYKKKMEDSEIEKKARRDDEYLPNYMDSTLNDFYCYKVPMPCSYENEIKDDINKMIESEDDITRVSYNTSFLVPVSLRKKVYNEMIRKNNTVKMNNMHLYYLSAMVMEFQDNNNFFEETKCLRHSVHILQNMAKRTYKYIKDNLYKKIAQAKKSNLFIQAVDFTNIMLVQEVAEKHYKDLLKPKLLNDDTVFDNFSSDSE</sequence>
<accession>F8K9Z1</accession>
<evidence type="ECO:0000259" key="1">
    <source>
        <dbReference type="Pfam" id="PF21705"/>
    </source>
</evidence>
<evidence type="ECO:0000313" key="3">
    <source>
        <dbReference type="Proteomes" id="UP000204213"/>
    </source>
</evidence>
<evidence type="ECO:0000313" key="2">
    <source>
        <dbReference type="EMBL" id="CBZ42028.1"/>
    </source>
</evidence>
<dbReference type="GeneID" id="26939041"/>
<dbReference type="InterPro" id="IPR048854">
    <property type="entry name" value="p55_CTD"/>
</dbReference>
<feature type="domain" description="p55 C-terminal" evidence="1">
    <location>
        <begin position="306"/>
        <end position="380"/>
    </location>
</feature>
<dbReference type="EMBL" id="FR823303">
    <property type="protein sequence ID" value="CBZ42028.1"/>
    <property type="molecule type" value="Genomic_RNA"/>
</dbReference>
<gene>
    <name evidence="2" type="primary">P5</name>
</gene>
<keyword evidence="3" id="KW-1185">Reference proteome</keyword>
<dbReference type="RefSeq" id="YP_009237268.1">
    <property type="nucleotide sequence ID" value="NC_029561.1"/>
</dbReference>
<protein>
    <submittedName>
        <fullName evidence="2">p5 protein</fullName>
    </submittedName>
</protein>
<dbReference type="Proteomes" id="UP000204213">
    <property type="component" value="Genome"/>
</dbReference>
<organism evidence="2 3">
    <name type="scientific">Emaravirus idaeobati</name>
    <dbReference type="NCBI Taxonomy" id="1980431"/>
    <lineage>
        <taxon>Viruses</taxon>
        <taxon>Riboviria</taxon>
        <taxon>Orthornavirae</taxon>
        <taxon>Negarnaviricota</taxon>
        <taxon>Polyploviricotina</taxon>
        <taxon>Bunyaviricetes</taxon>
        <taxon>Elliovirales</taxon>
        <taxon>Fimoviridae</taxon>
        <taxon>Emaravirus</taxon>
    </lineage>
</organism>